<dbReference type="AlphaFoldDB" id="A0A8T2BPK1"/>
<organism evidence="1 2">
    <name type="scientific">Arabidopsis thaliana x Arabidopsis arenosa</name>
    <dbReference type="NCBI Taxonomy" id="1240361"/>
    <lineage>
        <taxon>Eukaryota</taxon>
        <taxon>Viridiplantae</taxon>
        <taxon>Streptophyta</taxon>
        <taxon>Embryophyta</taxon>
        <taxon>Tracheophyta</taxon>
        <taxon>Spermatophyta</taxon>
        <taxon>Magnoliopsida</taxon>
        <taxon>eudicotyledons</taxon>
        <taxon>Gunneridae</taxon>
        <taxon>Pentapetalae</taxon>
        <taxon>rosids</taxon>
        <taxon>malvids</taxon>
        <taxon>Brassicales</taxon>
        <taxon>Brassicaceae</taxon>
        <taxon>Camelineae</taxon>
        <taxon>Arabidopsis</taxon>
    </lineage>
</organism>
<gene>
    <name evidence="1" type="ORF">ISN45_Aa02g021910</name>
</gene>
<reference evidence="1 2" key="1">
    <citation type="submission" date="2020-12" db="EMBL/GenBank/DDBJ databases">
        <title>Concerted genomic and epigenomic changes stabilize Arabidopsis allopolyploids.</title>
        <authorList>
            <person name="Chen Z."/>
        </authorList>
    </citation>
    <scope>NUCLEOTIDE SEQUENCE [LARGE SCALE GENOMIC DNA]</scope>
    <source>
        <strain evidence="1">Allo738</strain>
        <tissue evidence="1">Leaf</tissue>
    </source>
</reference>
<name>A0A8T2BPK1_9BRAS</name>
<comment type="caution">
    <text evidence="1">The sequence shown here is derived from an EMBL/GenBank/DDBJ whole genome shotgun (WGS) entry which is preliminary data.</text>
</comment>
<dbReference type="EMBL" id="JAEFBK010000007">
    <property type="protein sequence ID" value="KAG7586944.1"/>
    <property type="molecule type" value="Genomic_DNA"/>
</dbReference>
<evidence type="ECO:0000313" key="1">
    <source>
        <dbReference type="EMBL" id="KAG7586944.1"/>
    </source>
</evidence>
<evidence type="ECO:0000313" key="2">
    <source>
        <dbReference type="Proteomes" id="UP000694240"/>
    </source>
</evidence>
<protein>
    <submittedName>
        <fullName evidence="1">Uncharacterized protein</fullName>
    </submittedName>
</protein>
<sequence length="134" mass="14658">MPPVKSLGSVVSKVGRSMGSRRNFCSSPGSSNVLMNVDVKSVVAGFAVRAIPFCVGYGVAGPFVFGDTVAYLEEERKKEWRKIYGESVDSIGDVRDVVVPGLGLTVYSYLSANAARWWSWRKSSAARWWSGRKS</sequence>
<dbReference type="Proteomes" id="UP000694240">
    <property type="component" value="Chromosome 7"/>
</dbReference>
<proteinExistence type="predicted"/>
<keyword evidence="2" id="KW-1185">Reference proteome</keyword>
<accession>A0A8T2BPK1</accession>